<gene>
    <name evidence="7" type="ORF">INT45_001481</name>
</gene>
<evidence type="ECO:0000256" key="2">
    <source>
        <dbReference type="ARBA" id="ARBA00022723"/>
    </source>
</evidence>
<keyword evidence="4" id="KW-0539">Nucleus</keyword>
<proteinExistence type="predicted"/>
<dbReference type="GO" id="GO:0000981">
    <property type="term" value="F:DNA-binding transcription factor activity, RNA polymerase II-specific"/>
    <property type="evidence" value="ECO:0007669"/>
    <property type="project" value="InterPro"/>
</dbReference>
<dbReference type="AlphaFoldDB" id="A0A8H7S9H9"/>
<keyword evidence="2" id="KW-0479">Metal-binding</keyword>
<dbReference type="OrthoDB" id="2260578at2759"/>
<feature type="compositionally biased region" description="Polar residues" evidence="5">
    <location>
        <begin position="565"/>
        <end position="583"/>
    </location>
</feature>
<dbReference type="Pfam" id="PF04082">
    <property type="entry name" value="Fungal_trans"/>
    <property type="match status" value="1"/>
</dbReference>
<dbReference type="PANTHER" id="PTHR46910:SF3">
    <property type="entry name" value="HALOTOLERANCE PROTEIN 9-RELATED"/>
    <property type="match status" value="1"/>
</dbReference>
<evidence type="ECO:0000256" key="4">
    <source>
        <dbReference type="ARBA" id="ARBA00023242"/>
    </source>
</evidence>
<protein>
    <recommendedName>
        <fullName evidence="6">Zn(2)-C6 fungal-type domain-containing protein</fullName>
    </recommendedName>
</protein>
<dbReference type="GO" id="GO:0006351">
    <property type="term" value="P:DNA-templated transcription"/>
    <property type="evidence" value="ECO:0007669"/>
    <property type="project" value="InterPro"/>
</dbReference>
<dbReference type="InterPro" id="IPR036864">
    <property type="entry name" value="Zn2-C6_fun-type_DNA-bd_sf"/>
</dbReference>
<dbReference type="CDD" id="cd12148">
    <property type="entry name" value="fungal_TF_MHR"/>
    <property type="match status" value="1"/>
</dbReference>
<dbReference type="PROSITE" id="PS50048">
    <property type="entry name" value="ZN2_CY6_FUNGAL_2"/>
    <property type="match status" value="1"/>
</dbReference>
<name>A0A8H7S9H9_9FUNG</name>
<reference evidence="7 8" key="1">
    <citation type="submission" date="2020-12" db="EMBL/GenBank/DDBJ databases">
        <title>Metabolic potential, ecology and presence of endohyphal bacteria is reflected in genomic diversity of Mucoromycotina.</title>
        <authorList>
            <person name="Muszewska A."/>
            <person name="Okrasinska A."/>
            <person name="Steczkiewicz K."/>
            <person name="Drgas O."/>
            <person name="Orlowska M."/>
            <person name="Perlinska-Lenart U."/>
            <person name="Aleksandrzak-Piekarczyk T."/>
            <person name="Szatraj K."/>
            <person name="Zielenkiewicz U."/>
            <person name="Pilsyk S."/>
            <person name="Malc E."/>
            <person name="Mieczkowski P."/>
            <person name="Kruszewska J.S."/>
            <person name="Biernat P."/>
            <person name="Pawlowska J."/>
        </authorList>
    </citation>
    <scope>NUCLEOTIDE SEQUENCE [LARGE SCALE GENOMIC DNA]</scope>
    <source>
        <strain evidence="7 8">CBS 142.35</strain>
    </source>
</reference>
<dbReference type="Proteomes" id="UP000646827">
    <property type="component" value="Unassembled WGS sequence"/>
</dbReference>
<dbReference type="Gene3D" id="4.10.240.10">
    <property type="entry name" value="Zn(2)-C6 fungal-type DNA-binding domain"/>
    <property type="match status" value="1"/>
</dbReference>
<sequence>MSKKTTSNAFQQSAAQPPGSTPKRVKVTLACIVCRKKKVKCDGIQPSCSRCNSMGLACEYSDPPRKRGPPKGYIEVIENRAHRIESLLALHPQLKMHQEQPITNKVTLPMTTTIPKTTNINFQHHLNNNSIIHTRDQPLSLLSAGPNTLLNLVSNAIVSSSLHDDHSNNNGDKIKMLNAPLQHRPQQMDPLLRYAVLALGCRYAETQKSHEDAGAQFFKQCQQILNTTSLSHDNNNSNITLSKLQAVVIMCWYAYLSGDMQMCRTYLHKQVQLVKDLKLHRDPDLSLGIVTMELRRRVFWVAYVTNQWLACCLGSDPYFLHQETYWNCRWPQLEDSQLQAIDSRNLMNMQPVSSSVEYALQITVFSEMIKLARILDDHHHDSSNNDNKDKSTINALTNWFLNLPSYLEYNQPTDHGPPSPMIRVYHMLYYSVQIMLHHHPSSLDTLGVCNTAANTIVHIAEQMIHHQQERYLYNTYLLSLCLATSIHLDNARNNKTMPISLSKSIRVFKNANCTRLCQVDFNHALDRYIQNECHISLEKEDEQLVQPPVSNRKRKRSSDQKSRTVAKTVTEISPPISVNNEDSTIPVITASPSLSTETPPTVITAPTNEDMNQLDINDLLGLTGLFNEPTTTTTTTNNNSDINNVWDNNYLPNWLTTTATVNPMITTPPTTTIQQQELFSFPMMETSSSFSGSLSSPTNSSFSPTHSPALSCDTSFIVQQQQLQQLQQSSQSSQSQQENHYQQQKYNQIDQNQFLISYLDTLPFGIYAWDDFIMPHENNFNLTG</sequence>
<evidence type="ECO:0000313" key="7">
    <source>
        <dbReference type="EMBL" id="KAG2225257.1"/>
    </source>
</evidence>
<evidence type="ECO:0000313" key="8">
    <source>
        <dbReference type="Proteomes" id="UP000646827"/>
    </source>
</evidence>
<dbReference type="InterPro" id="IPR007219">
    <property type="entry name" value="XnlR_reg_dom"/>
</dbReference>
<dbReference type="CDD" id="cd00067">
    <property type="entry name" value="GAL4"/>
    <property type="match status" value="1"/>
</dbReference>
<evidence type="ECO:0000256" key="5">
    <source>
        <dbReference type="SAM" id="MobiDB-lite"/>
    </source>
</evidence>
<dbReference type="Pfam" id="PF00172">
    <property type="entry name" value="Zn_clus"/>
    <property type="match status" value="1"/>
</dbReference>
<dbReference type="SMART" id="SM00066">
    <property type="entry name" value="GAL4"/>
    <property type="match status" value="1"/>
</dbReference>
<accession>A0A8H7S9H9</accession>
<dbReference type="GO" id="GO:0008270">
    <property type="term" value="F:zinc ion binding"/>
    <property type="evidence" value="ECO:0007669"/>
    <property type="project" value="InterPro"/>
</dbReference>
<dbReference type="EMBL" id="JAEPRB010000030">
    <property type="protein sequence ID" value="KAG2225257.1"/>
    <property type="molecule type" value="Genomic_DNA"/>
</dbReference>
<dbReference type="PROSITE" id="PS00463">
    <property type="entry name" value="ZN2_CY6_FUNGAL_1"/>
    <property type="match status" value="1"/>
</dbReference>
<feature type="region of interest" description="Disordered" evidence="5">
    <location>
        <begin position="1"/>
        <end position="22"/>
    </location>
</feature>
<evidence type="ECO:0000259" key="6">
    <source>
        <dbReference type="PROSITE" id="PS50048"/>
    </source>
</evidence>
<feature type="region of interest" description="Disordered" evidence="5">
    <location>
        <begin position="544"/>
        <end position="583"/>
    </location>
</feature>
<keyword evidence="8" id="KW-1185">Reference proteome</keyword>
<dbReference type="GO" id="GO:0003677">
    <property type="term" value="F:DNA binding"/>
    <property type="evidence" value="ECO:0007669"/>
    <property type="project" value="UniProtKB-KW"/>
</dbReference>
<comment type="subcellular location">
    <subcellularLocation>
        <location evidence="1">Nucleus</location>
    </subcellularLocation>
</comment>
<evidence type="ECO:0000256" key="3">
    <source>
        <dbReference type="ARBA" id="ARBA00023125"/>
    </source>
</evidence>
<feature type="domain" description="Zn(2)-C6 fungal-type" evidence="6">
    <location>
        <begin position="30"/>
        <end position="60"/>
    </location>
</feature>
<organism evidence="7 8">
    <name type="scientific">Circinella minor</name>
    <dbReference type="NCBI Taxonomy" id="1195481"/>
    <lineage>
        <taxon>Eukaryota</taxon>
        <taxon>Fungi</taxon>
        <taxon>Fungi incertae sedis</taxon>
        <taxon>Mucoromycota</taxon>
        <taxon>Mucoromycotina</taxon>
        <taxon>Mucoromycetes</taxon>
        <taxon>Mucorales</taxon>
        <taxon>Lichtheimiaceae</taxon>
        <taxon>Circinella</taxon>
    </lineage>
</organism>
<keyword evidence="3" id="KW-0238">DNA-binding</keyword>
<dbReference type="InterPro" id="IPR050987">
    <property type="entry name" value="AtrR-like"/>
</dbReference>
<dbReference type="PANTHER" id="PTHR46910">
    <property type="entry name" value="TRANSCRIPTION FACTOR PDR1"/>
    <property type="match status" value="1"/>
</dbReference>
<dbReference type="InterPro" id="IPR001138">
    <property type="entry name" value="Zn2Cys6_DnaBD"/>
</dbReference>
<dbReference type="SUPFAM" id="SSF57701">
    <property type="entry name" value="Zn2/Cys6 DNA-binding domain"/>
    <property type="match status" value="1"/>
</dbReference>
<feature type="compositionally biased region" description="Polar residues" evidence="5">
    <location>
        <begin position="1"/>
        <end position="15"/>
    </location>
</feature>
<dbReference type="GO" id="GO:0005634">
    <property type="term" value="C:nucleus"/>
    <property type="evidence" value="ECO:0007669"/>
    <property type="project" value="UniProtKB-SubCell"/>
</dbReference>
<evidence type="ECO:0000256" key="1">
    <source>
        <dbReference type="ARBA" id="ARBA00004123"/>
    </source>
</evidence>
<comment type="caution">
    <text evidence="7">The sequence shown here is derived from an EMBL/GenBank/DDBJ whole genome shotgun (WGS) entry which is preliminary data.</text>
</comment>